<dbReference type="Proteomes" id="UP000821866">
    <property type="component" value="Unassembled WGS sequence"/>
</dbReference>
<evidence type="ECO:0000313" key="2">
    <source>
        <dbReference type="Proteomes" id="UP000821866"/>
    </source>
</evidence>
<gene>
    <name evidence="1" type="ORF">HPB51_029382</name>
</gene>
<accession>A0A9J6CUU4</accession>
<organism evidence="1 2">
    <name type="scientific">Rhipicephalus microplus</name>
    <name type="common">Cattle tick</name>
    <name type="synonym">Boophilus microplus</name>
    <dbReference type="NCBI Taxonomy" id="6941"/>
    <lineage>
        <taxon>Eukaryota</taxon>
        <taxon>Metazoa</taxon>
        <taxon>Ecdysozoa</taxon>
        <taxon>Arthropoda</taxon>
        <taxon>Chelicerata</taxon>
        <taxon>Arachnida</taxon>
        <taxon>Acari</taxon>
        <taxon>Parasitiformes</taxon>
        <taxon>Ixodida</taxon>
        <taxon>Ixodoidea</taxon>
        <taxon>Ixodidae</taxon>
        <taxon>Rhipicephalinae</taxon>
        <taxon>Rhipicephalus</taxon>
        <taxon>Boophilus</taxon>
    </lineage>
</organism>
<keyword evidence="2" id="KW-1185">Reference proteome</keyword>
<name>A0A9J6CUU4_RHIMP</name>
<dbReference type="AlphaFoldDB" id="A0A9J6CUU4"/>
<proteinExistence type="predicted"/>
<reference evidence="1" key="1">
    <citation type="journal article" date="2020" name="Cell">
        <title>Large-Scale Comparative Analyses of Tick Genomes Elucidate Their Genetic Diversity and Vector Capacities.</title>
        <authorList>
            <consortium name="Tick Genome and Microbiome Consortium (TIGMIC)"/>
            <person name="Jia N."/>
            <person name="Wang J."/>
            <person name="Shi W."/>
            <person name="Du L."/>
            <person name="Sun Y."/>
            <person name="Zhan W."/>
            <person name="Jiang J.F."/>
            <person name="Wang Q."/>
            <person name="Zhang B."/>
            <person name="Ji P."/>
            <person name="Bell-Sakyi L."/>
            <person name="Cui X.M."/>
            <person name="Yuan T.T."/>
            <person name="Jiang B.G."/>
            <person name="Yang W.F."/>
            <person name="Lam T.T."/>
            <person name="Chang Q.C."/>
            <person name="Ding S.J."/>
            <person name="Wang X.J."/>
            <person name="Zhu J.G."/>
            <person name="Ruan X.D."/>
            <person name="Zhao L."/>
            <person name="Wei J.T."/>
            <person name="Ye R.Z."/>
            <person name="Que T.C."/>
            <person name="Du C.H."/>
            <person name="Zhou Y.H."/>
            <person name="Cheng J.X."/>
            <person name="Dai P.F."/>
            <person name="Guo W.B."/>
            <person name="Han X.H."/>
            <person name="Huang E.J."/>
            <person name="Li L.F."/>
            <person name="Wei W."/>
            <person name="Gao Y.C."/>
            <person name="Liu J.Z."/>
            <person name="Shao H.Z."/>
            <person name="Wang X."/>
            <person name="Wang C.C."/>
            <person name="Yang T.C."/>
            <person name="Huo Q.B."/>
            <person name="Li W."/>
            <person name="Chen H.Y."/>
            <person name="Chen S.E."/>
            <person name="Zhou L.G."/>
            <person name="Ni X.B."/>
            <person name="Tian J.H."/>
            <person name="Sheng Y."/>
            <person name="Liu T."/>
            <person name="Pan Y.S."/>
            <person name="Xia L.Y."/>
            <person name="Li J."/>
            <person name="Zhao F."/>
            <person name="Cao W.C."/>
        </authorList>
    </citation>
    <scope>NUCLEOTIDE SEQUENCE</scope>
    <source>
        <strain evidence="1">Rmic-2018</strain>
    </source>
</reference>
<protein>
    <submittedName>
        <fullName evidence="1">Uncharacterized protein</fullName>
    </submittedName>
</protein>
<dbReference type="EMBL" id="JABSTU010006805">
    <property type="protein sequence ID" value="KAH7932241.1"/>
    <property type="molecule type" value="Genomic_DNA"/>
</dbReference>
<reference evidence="1" key="2">
    <citation type="submission" date="2021-09" db="EMBL/GenBank/DDBJ databases">
        <authorList>
            <person name="Jia N."/>
            <person name="Wang J."/>
            <person name="Shi W."/>
            <person name="Du L."/>
            <person name="Sun Y."/>
            <person name="Zhan W."/>
            <person name="Jiang J."/>
            <person name="Wang Q."/>
            <person name="Zhang B."/>
            <person name="Ji P."/>
            <person name="Sakyi L.B."/>
            <person name="Cui X."/>
            <person name="Yuan T."/>
            <person name="Jiang B."/>
            <person name="Yang W."/>
            <person name="Lam T.T.-Y."/>
            <person name="Chang Q."/>
            <person name="Ding S."/>
            <person name="Wang X."/>
            <person name="Zhu J."/>
            <person name="Ruan X."/>
            <person name="Zhao L."/>
            <person name="Wei J."/>
            <person name="Que T."/>
            <person name="Du C."/>
            <person name="Cheng J."/>
            <person name="Dai P."/>
            <person name="Han X."/>
            <person name="Huang E."/>
            <person name="Gao Y."/>
            <person name="Liu J."/>
            <person name="Shao H."/>
            <person name="Ye R."/>
            <person name="Li L."/>
            <person name="Wei W."/>
            <person name="Wang X."/>
            <person name="Wang C."/>
            <person name="Huo Q."/>
            <person name="Li W."/>
            <person name="Guo W."/>
            <person name="Chen H."/>
            <person name="Chen S."/>
            <person name="Zhou L."/>
            <person name="Zhou L."/>
            <person name="Ni X."/>
            <person name="Tian J."/>
            <person name="Zhou Y."/>
            <person name="Sheng Y."/>
            <person name="Liu T."/>
            <person name="Pan Y."/>
            <person name="Xia L."/>
            <person name="Li J."/>
            <person name="Zhao F."/>
            <person name="Cao W."/>
        </authorList>
    </citation>
    <scope>NUCLEOTIDE SEQUENCE</scope>
    <source>
        <strain evidence="1">Rmic-2018</strain>
        <tissue evidence="1">Larvae</tissue>
    </source>
</reference>
<comment type="caution">
    <text evidence="1">The sequence shown here is derived from an EMBL/GenBank/DDBJ whole genome shotgun (WGS) entry which is preliminary data.</text>
</comment>
<evidence type="ECO:0000313" key="1">
    <source>
        <dbReference type="EMBL" id="KAH7932241.1"/>
    </source>
</evidence>
<sequence>MPEDRRGPQQQANSFLCCFTTTTADSKPPRRDVITICQRLDELQSLRLCYDATDIRLPAPLDLRALIRDIVREELHGRCSSCAVEVTIPSADDSLRDLIKQEIASASRPTCSNGPCVRQTPKYTPKWPRSLPHPPFLCLHQQTVCLWLCCPRQRVQRLTAHLSAHLGQSVTTAAIEDISLGFVEGANKTSNAATLLKNIKASIRP</sequence>